<proteinExistence type="predicted"/>
<reference evidence="1 2" key="1">
    <citation type="submission" date="2016-11" db="EMBL/GenBank/DDBJ databases">
        <authorList>
            <person name="Jaros S."/>
            <person name="Januszkiewicz K."/>
            <person name="Wedrychowicz H."/>
        </authorList>
    </citation>
    <scope>NUCLEOTIDE SEQUENCE [LARGE SCALE GENOMIC DNA]</scope>
    <source>
        <strain evidence="1 2">ATCC 23634</strain>
    </source>
</reference>
<gene>
    <name evidence="1" type="ORF">SAMN02983003_3415</name>
</gene>
<organism evidence="1 2">
    <name type="scientific">Devosia enhydra</name>
    <dbReference type="NCBI Taxonomy" id="665118"/>
    <lineage>
        <taxon>Bacteria</taxon>
        <taxon>Pseudomonadati</taxon>
        <taxon>Pseudomonadota</taxon>
        <taxon>Alphaproteobacteria</taxon>
        <taxon>Hyphomicrobiales</taxon>
        <taxon>Devosiaceae</taxon>
        <taxon>Devosia</taxon>
    </lineage>
</organism>
<keyword evidence="2" id="KW-1185">Reference proteome</keyword>
<dbReference type="RefSeq" id="WP_072345667.1">
    <property type="nucleotide sequence ID" value="NZ_FPKU01000003.1"/>
</dbReference>
<name>A0A1K2I1I5_9HYPH</name>
<dbReference type="AlphaFoldDB" id="A0A1K2I1I5"/>
<protein>
    <submittedName>
        <fullName evidence="1">Uncharacterized protein</fullName>
    </submittedName>
</protein>
<evidence type="ECO:0000313" key="1">
    <source>
        <dbReference type="EMBL" id="SFZ86237.1"/>
    </source>
</evidence>
<dbReference type="Proteomes" id="UP000183447">
    <property type="component" value="Unassembled WGS sequence"/>
</dbReference>
<evidence type="ECO:0000313" key="2">
    <source>
        <dbReference type="Proteomes" id="UP000183447"/>
    </source>
</evidence>
<sequence>MTQQSNDTDDLTVVGLTSSFEAFGLVMDYLSRVAPFAGFELGKFGGIIRQQLARGHNLAALNGRREMVGYAGWIHTSSVSAELWALDQGPLQHLDGQAHDAAALTVVAVSDPRATMRLMRGARALNKGVRVYFKRSYDGEVRGPKKASVLNFSTEA</sequence>
<dbReference type="EMBL" id="FPKU01000003">
    <property type="protein sequence ID" value="SFZ86237.1"/>
    <property type="molecule type" value="Genomic_DNA"/>
</dbReference>
<accession>A0A1K2I1I5</accession>
<dbReference type="OrthoDB" id="8075273at2"/>
<dbReference type="STRING" id="665118.SAMN02983003_3415"/>